<accession>A0AAV9UK25</accession>
<dbReference type="EMBL" id="JAVHNQ010000007">
    <property type="protein sequence ID" value="KAK6341519.1"/>
    <property type="molecule type" value="Genomic_DNA"/>
</dbReference>
<organism evidence="2 3">
    <name type="scientific">Orbilia brochopaga</name>
    <dbReference type="NCBI Taxonomy" id="3140254"/>
    <lineage>
        <taxon>Eukaryota</taxon>
        <taxon>Fungi</taxon>
        <taxon>Dikarya</taxon>
        <taxon>Ascomycota</taxon>
        <taxon>Pezizomycotina</taxon>
        <taxon>Orbiliomycetes</taxon>
        <taxon>Orbiliales</taxon>
        <taxon>Orbiliaceae</taxon>
        <taxon>Orbilia</taxon>
    </lineage>
</organism>
<sequence length="125" mass="13350">MKIFLAAVVLALLNAIFVVAVPAAPQAPIPAPKPPCTMKYTTTMRMIPTIQFGTVATVFKYQITTTTTKTIESLTCSGCHLDVVTVSSVWGFGPFPTPKPKSTTVTSTRKLTTVTAYRCKVSPGP</sequence>
<evidence type="ECO:0000313" key="3">
    <source>
        <dbReference type="Proteomes" id="UP001375240"/>
    </source>
</evidence>
<dbReference type="AlphaFoldDB" id="A0AAV9UK25"/>
<evidence type="ECO:0000313" key="2">
    <source>
        <dbReference type="EMBL" id="KAK6341519.1"/>
    </source>
</evidence>
<proteinExistence type="predicted"/>
<protein>
    <submittedName>
        <fullName evidence="2">Uncharacterized protein</fullName>
    </submittedName>
</protein>
<gene>
    <name evidence="2" type="ORF">TWF696_008591</name>
</gene>
<evidence type="ECO:0000256" key="1">
    <source>
        <dbReference type="SAM" id="SignalP"/>
    </source>
</evidence>
<feature type="signal peptide" evidence="1">
    <location>
        <begin position="1"/>
        <end position="20"/>
    </location>
</feature>
<feature type="chain" id="PRO_5043362142" evidence="1">
    <location>
        <begin position="21"/>
        <end position="125"/>
    </location>
</feature>
<name>A0AAV9UK25_9PEZI</name>
<comment type="caution">
    <text evidence="2">The sequence shown here is derived from an EMBL/GenBank/DDBJ whole genome shotgun (WGS) entry which is preliminary data.</text>
</comment>
<reference evidence="2 3" key="1">
    <citation type="submission" date="2019-10" db="EMBL/GenBank/DDBJ databases">
        <authorList>
            <person name="Palmer J.M."/>
        </authorList>
    </citation>
    <scope>NUCLEOTIDE SEQUENCE [LARGE SCALE GENOMIC DNA]</scope>
    <source>
        <strain evidence="2 3">TWF696</strain>
    </source>
</reference>
<keyword evidence="1" id="KW-0732">Signal</keyword>
<keyword evidence="3" id="KW-1185">Reference proteome</keyword>
<dbReference type="Proteomes" id="UP001375240">
    <property type="component" value="Unassembled WGS sequence"/>
</dbReference>